<comment type="caution">
    <text evidence="2">The sequence shown here is derived from an EMBL/GenBank/DDBJ whole genome shotgun (WGS) entry which is preliminary data.</text>
</comment>
<dbReference type="Proteomes" id="UP001642484">
    <property type="component" value="Unassembled WGS sequence"/>
</dbReference>
<feature type="region of interest" description="Disordered" evidence="1">
    <location>
        <begin position="251"/>
        <end position="274"/>
    </location>
</feature>
<proteinExistence type="predicted"/>
<dbReference type="EMBL" id="CAXAMN010026565">
    <property type="protein sequence ID" value="CAK9103963.1"/>
    <property type="molecule type" value="Genomic_DNA"/>
</dbReference>
<keyword evidence="3" id="KW-1185">Reference proteome</keyword>
<sequence>MLKHVKSLELGKSVVCELSTQEIAQNFVFLRPLVQHFPDHVPGGVLLTDIWLYLDSLFDQKLLCKPDVPKQTQAANEASRCKRLIGALRYLYRNSAQSHNHKVSELKGMLMPSPARRDARLDLRRANANENLGEVLADAPMDLDADADSEGSDEVEEDEPMPLDGQRSEGGEAVDDATTLVLGAGEDVAPLSDVDSDSDEASSDEAASDPDSPPNEPSGSNGDKGPGDVVAPGCFETPPVRRQLNMDAALSEEKKAEPDQPVHEIDSDTTSSSATVACRRTVPEYNGYNLEHLPRQAWPAVDRKHQGLHSYTVLRGAAKIEILLRNKAYYVRGPNKGQISWAKHGGPHDAWIVACTKAGVIP</sequence>
<name>A0ABP0RUC7_9DINO</name>
<reference evidence="2 3" key="1">
    <citation type="submission" date="2024-02" db="EMBL/GenBank/DDBJ databases">
        <authorList>
            <person name="Chen Y."/>
            <person name="Shah S."/>
            <person name="Dougan E. K."/>
            <person name="Thang M."/>
            <person name="Chan C."/>
        </authorList>
    </citation>
    <scope>NUCLEOTIDE SEQUENCE [LARGE SCALE GENOMIC DNA]</scope>
</reference>
<protein>
    <submittedName>
        <fullName evidence="2">Uncharacterized protein</fullName>
    </submittedName>
</protein>
<evidence type="ECO:0000313" key="2">
    <source>
        <dbReference type="EMBL" id="CAK9103963.1"/>
    </source>
</evidence>
<evidence type="ECO:0000313" key="3">
    <source>
        <dbReference type="Proteomes" id="UP001642484"/>
    </source>
</evidence>
<evidence type="ECO:0000256" key="1">
    <source>
        <dbReference type="SAM" id="MobiDB-lite"/>
    </source>
</evidence>
<accession>A0ABP0RUC7</accession>
<feature type="compositionally biased region" description="Acidic residues" evidence="1">
    <location>
        <begin position="194"/>
        <end position="208"/>
    </location>
</feature>
<feature type="region of interest" description="Disordered" evidence="1">
    <location>
        <begin position="134"/>
        <end position="171"/>
    </location>
</feature>
<feature type="compositionally biased region" description="Basic and acidic residues" evidence="1">
    <location>
        <begin position="251"/>
        <end position="266"/>
    </location>
</feature>
<feature type="compositionally biased region" description="Acidic residues" evidence="1">
    <location>
        <begin position="141"/>
        <end position="161"/>
    </location>
</feature>
<feature type="region of interest" description="Disordered" evidence="1">
    <location>
        <begin position="185"/>
        <end position="237"/>
    </location>
</feature>
<organism evidence="2 3">
    <name type="scientific">Durusdinium trenchii</name>
    <dbReference type="NCBI Taxonomy" id="1381693"/>
    <lineage>
        <taxon>Eukaryota</taxon>
        <taxon>Sar</taxon>
        <taxon>Alveolata</taxon>
        <taxon>Dinophyceae</taxon>
        <taxon>Suessiales</taxon>
        <taxon>Symbiodiniaceae</taxon>
        <taxon>Durusdinium</taxon>
    </lineage>
</organism>
<gene>
    <name evidence="2" type="ORF">CCMP2556_LOCUS48770</name>
</gene>